<dbReference type="Gramene" id="mRNA:HanXRQr2_Chr08g0360341">
    <property type="protein sequence ID" value="mRNA:HanXRQr2_Chr08g0360341"/>
    <property type="gene ID" value="HanXRQr2_Chr08g0360341"/>
</dbReference>
<evidence type="ECO:0000313" key="3">
    <source>
        <dbReference type="Proteomes" id="UP000215914"/>
    </source>
</evidence>
<organism evidence="2 3">
    <name type="scientific">Helianthus annuus</name>
    <name type="common">Common sunflower</name>
    <dbReference type="NCBI Taxonomy" id="4232"/>
    <lineage>
        <taxon>Eukaryota</taxon>
        <taxon>Viridiplantae</taxon>
        <taxon>Streptophyta</taxon>
        <taxon>Embryophyta</taxon>
        <taxon>Tracheophyta</taxon>
        <taxon>Spermatophyta</taxon>
        <taxon>Magnoliopsida</taxon>
        <taxon>eudicotyledons</taxon>
        <taxon>Gunneridae</taxon>
        <taxon>Pentapetalae</taxon>
        <taxon>asterids</taxon>
        <taxon>campanulids</taxon>
        <taxon>Asterales</taxon>
        <taxon>Asteraceae</taxon>
        <taxon>Asteroideae</taxon>
        <taxon>Heliantheae alliance</taxon>
        <taxon>Heliantheae</taxon>
        <taxon>Helianthus</taxon>
    </lineage>
</organism>
<reference evidence="2" key="1">
    <citation type="journal article" date="2017" name="Nature">
        <title>The sunflower genome provides insights into oil metabolism, flowering and Asterid evolution.</title>
        <authorList>
            <person name="Badouin H."/>
            <person name="Gouzy J."/>
            <person name="Grassa C.J."/>
            <person name="Murat F."/>
            <person name="Staton S.E."/>
            <person name="Cottret L."/>
            <person name="Lelandais-Briere C."/>
            <person name="Owens G.L."/>
            <person name="Carrere S."/>
            <person name="Mayjonade B."/>
            <person name="Legrand L."/>
            <person name="Gill N."/>
            <person name="Kane N.C."/>
            <person name="Bowers J.E."/>
            <person name="Hubner S."/>
            <person name="Bellec A."/>
            <person name="Berard A."/>
            <person name="Berges H."/>
            <person name="Blanchet N."/>
            <person name="Boniface M.C."/>
            <person name="Brunel D."/>
            <person name="Catrice O."/>
            <person name="Chaidir N."/>
            <person name="Claudel C."/>
            <person name="Donnadieu C."/>
            <person name="Faraut T."/>
            <person name="Fievet G."/>
            <person name="Helmstetter N."/>
            <person name="King M."/>
            <person name="Knapp S.J."/>
            <person name="Lai Z."/>
            <person name="Le Paslier M.C."/>
            <person name="Lippi Y."/>
            <person name="Lorenzon L."/>
            <person name="Mandel J.R."/>
            <person name="Marage G."/>
            <person name="Marchand G."/>
            <person name="Marquand E."/>
            <person name="Bret-Mestries E."/>
            <person name="Morien E."/>
            <person name="Nambeesan S."/>
            <person name="Nguyen T."/>
            <person name="Pegot-Espagnet P."/>
            <person name="Pouilly N."/>
            <person name="Raftis F."/>
            <person name="Sallet E."/>
            <person name="Schiex T."/>
            <person name="Thomas J."/>
            <person name="Vandecasteele C."/>
            <person name="Vares D."/>
            <person name="Vear F."/>
            <person name="Vautrin S."/>
            <person name="Crespi M."/>
            <person name="Mangin B."/>
            <person name="Burke J.M."/>
            <person name="Salse J."/>
            <person name="Munos S."/>
            <person name="Vincourt P."/>
            <person name="Rieseberg L.H."/>
            <person name="Langlade N.B."/>
        </authorList>
    </citation>
    <scope>NUCLEOTIDE SEQUENCE</scope>
    <source>
        <tissue evidence="2">Leaves</tissue>
    </source>
</reference>
<accession>A0A9K3IIK0</accession>
<protein>
    <submittedName>
        <fullName evidence="2">Uncharacterized protein</fullName>
    </submittedName>
</protein>
<comment type="caution">
    <text evidence="2">The sequence shown here is derived from an EMBL/GenBank/DDBJ whole genome shotgun (WGS) entry which is preliminary data.</text>
</comment>
<dbReference type="EMBL" id="MNCJ02000323">
    <property type="protein sequence ID" value="KAF5797155.1"/>
    <property type="molecule type" value="Genomic_DNA"/>
</dbReference>
<evidence type="ECO:0000256" key="1">
    <source>
        <dbReference type="SAM" id="MobiDB-lite"/>
    </source>
</evidence>
<reference evidence="2" key="2">
    <citation type="submission" date="2020-06" db="EMBL/GenBank/DDBJ databases">
        <title>Helianthus annuus Genome sequencing and assembly Release 2.</title>
        <authorList>
            <person name="Gouzy J."/>
            <person name="Langlade N."/>
            <person name="Munos S."/>
        </authorList>
    </citation>
    <scope>NUCLEOTIDE SEQUENCE</scope>
    <source>
        <tissue evidence="2">Leaves</tissue>
    </source>
</reference>
<proteinExistence type="predicted"/>
<evidence type="ECO:0000313" key="2">
    <source>
        <dbReference type="EMBL" id="KAF5797155.1"/>
    </source>
</evidence>
<name>A0A9K3IIK0_HELAN</name>
<sequence>MSCFRVVSEIHTLTENPSKYRAHLAVHSATAFPAPQNSANSSMPSSTHTVRSTSKHTTSAFCHKSRASESFEGNVLSNRPNEDAVIGLTEPAFELDELVGAIILIGPQNTLLLFDVCVGNRVVFP</sequence>
<keyword evidence="3" id="KW-1185">Reference proteome</keyword>
<dbReference type="Proteomes" id="UP000215914">
    <property type="component" value="Unassembled WGS sequence"/>
</dbReference>
<gene>
    <name evidence="2" type="ORF">HanXRQr2_Chr08g0360341</name>
</gene>
<dbReference type="AlphaFoldDB" id="A0A9K3IIK0"/>
<feature type="region of interest" description="Disordered" evidence="1">
    <location>
        <begin position="35"/>
        <end position="59"/>
    </location>
</feature>